<evidence type="ECO:0000256" key="1">
    <source>
        <dbReference type="SAM" id="MobiDB-lite"/>
    </source>
</evidence>
<evidence type="ECO:0000313" key="3">
    <source>
        <dbReference type="Proteomes" id="UP000812440"/>
    </source>
</evidence>
<keyword evidence="3" id="KW-1185">Reference proteome</keyword>
<name>A0A8T2IX52_9PIPI</name>
<dbReference type="EMBL" id="JAACNH010000008">
    <property type="protein sequence ID" value="KAG8435654.1"/>
    <property type="molecule type" value="Genomic_DNA"/>
</dbReference>
<dbReference type="PANTHER" id="PTHR14787:SF1">
    <property type="entry name" value="ATPASE PAAT"/>
    <property type="match status" value="1"/>
</dbReference>
<protein>
    <submittedName>
        <fullName evidence="2">Uncharacterized protein</fullName>
    </submittedName>
</protein>
<reference evidence="2" key="1">
    <citation type="thesis" date="2020" institute="ProQuest LLC" country="789 East Eisenhower Parkway, Ann Arbor, MI, USA">
        <title>Comparative Genomics and Chromosome Evolution.</title>
        <authorList>
            <person name="Mudd A.B."/>
        </authorList>
    </citation>
    <scope>NUCLEOTIDE SEQUENCE</scope>
    <source>
        <strain evidence="2">Female2</strain>
        <tissue evidence="2">Blood</tissue>
    </source>
</reference>
<evidence type="ECO:0000313" key="2">
    <source>
        <dbReference type="EMBL" id="KAG8435654.1"/>
    </source>
</evidence>
<comment type="caution">
    <text evidence="2">The sequence shown here is derived from an EMBL/GenBank/DDBJ whole genome shotgun (WGS) entry which is preliminary data.</text>
</comment>
<dbReference type="OrthoDB" id="5981473at2759"/>
<dbReference type="Pfam" id="PF14958">
    <property type="entry name" value="PAAT-like"/>
    <property type="match status" value="1"/>
</dbReference>
<accession>A0A8T2IX52</accession>
<feature type="compositionally biased region" description="Polar residues" evidence="1">
    <location>
        <begin position="391"/>
        <end position="401"/>
    </location>
</feature>
<proteinExistence type="predicted"/>
<feature type="region of interest" description="Disordered" evidence="1">
    <location>
        <begin position="391"/>
        <end position="417"/>
    </location>
</feature>
<dbReference type="Proteomes" id="UP000812440">
    <property type="component" value="Chromosome 7"/>
</dbReference>
<gene>
    <name evidence="2" type="ORF">GDO86_013546</name>
</gene>
<dbReference type="AlphaFoldDB" id="A0A8T2IX52"/>
<dbReference type="InterPro" id="IPR028043">
    <property type="entry name" value="PAAT-like"/>
</dbReference>
<dbReference type="PANTHER" id="PTHR14787">
    <property type="entry name" value="C10ORF188 FAMILY MEMBER"/>
    <property type="match status" value="1"/>
</dbReference>
<sequence>MSSFLGTVSPQTSVVCTSSWQCDRELSSVLRVSLSDNTFVDDENLTRENCVILEPKPSSDLRSSCEVVLCCDPQGKDRFLSINVCSHARTMEVYSLTKEGKEEEYMGTSRGEKTYTVAGAEGDSPVTLYETFLKFDFPLTSCKIKMLSLGGKQCLILSRISLQISSVPEGCTQASSNVGSSINLERVQSMMDSMGGKLSPGAEQLMNMVRAQQKHQVPFGAHFLQMFGNFGSLMSKERKHEESKVSSIVASNSPSENIETLKTKILELPTMPQNTMQPANEVRSTISSLLQSQLNCAGGGSHESLMPLLRSLCLERNNCILKPREDKQESFSETRDEKIESHIEIMISGCMKKMERTLLNHIDDKMNSLQAHLDSRLDLLMRVIQGQCVSSPSPLKSTRSGIHNGHPEYNGKENSTCNGVCENNTSHVS</sequence>
<organism evidence="2 3">
    <name type="scientific">Hymenochirus boettgeri</name>
    <name type="common">Congo dwarf clawed frog</name>
    <dbReference type="NCBI Taxonomy" id="247094"/>
    <lineage>
        <taxon>Eukaryota</taxon>
        <taxon>Metazoa</taxon>
        <taxon>Chordata</taxon>
        <taxon>Craniata</taxon>
        <taxon>Vertebrata</taxon>
        <taxon>Euteleostomi</taxon>
        <taxon>Amphibia</taxon>
        <taxon>Batrachia</taxon>
        <taxon>Anura</taxon>
        <taxon>Pipoidea</taxon>
        <taxon>Pipidae</taxon>
        <taxon>Pipinae</taxon>
        <taxon>Hymenochirus</taxon>
    </lineage>
</organism>